<accession>A0A0A3YG74</accession>
<dbReference type="PANTHER" id="PTHR43491:SF1">
    <property type="entry name" value="UDP-N-ACETYL-D-MANNOSAMINE DEHYDROGENASE"/>
    <property type="match status" value="1"/>
</dbReference>
<dbReference type="InterPro" id="IPR001732">
    <property type="entry name" value="UDP-Glc/GDP-Man_DH_N"/>
</dbReference>
<dbReference type="Gene3D" id="3.40.50.720">
    <property type="entry name" value="NAD(P)-binding Rossmann-like Domain"/>
    <property type="match status" value="2"/>
</dbReference>
<keyword evidence="1" id="KW-0560">Oxidoreductase</keyword>
<dbReference type="PIRSF" id="PIRSF500136">
    <property type="entry name" value="UDP_ManNAc_DH"/>
    <property type="match status" value="1"/>
</dbReference>
<name>A0A0A3YG74_BRAJP</name>
<dbReference type="Pfam" id="PF00984">
    <property type="entry name" value="UDPG_MGDP_dh"/>
    <property type="match status" value="1"/>
</dbReference>
<dbReference type="Proteomes" id="UP000030377">
    <property type="component" value="Unassembled WGS sequence"/>
</dbReference>
<proteinExistence type="predicted"/>
<evidence type="ECO:0000256" key="2">
    <source>
        <dbReference type="ARBA" id="ARBA00023027"/>
    </source>
</evidence>
<organism evidence="4 5">
    <name type="scientific">Bradyrhizobium japonicum</name>
    <dbReference type="NCBI Taxonomy" id="375"/>
    <lineage>
        <taxon>Bacteria</taxon>
        <taxon>Pseudomonadati</taxon>
        <taxon>Pseudomonadota</taxon>
        <taxon>Alphaproteobacteria</taxon>
        <taxon>Hyphomicrobiales</taxon>
        <taxon>Nitrobacteraceae</taxon>
        <taxon>Bradyrhizobium</taxon>
    </lineage>
</organism>
<dbReference type="InterPro" id="IPR017476">
    <property type="entry name" value="UDP-Glc/GDP-Man"/>
</dbReference>
<dbReference type="AlphaFoldDB" id="A0A0A3YG74"/>
<dbReference type="InterPro" id="IPR036291">
    <property type="entry name" value="NAD(P)-bd_dom_sf"/>
</dbReference>
<dbReference type="GO" id="GO:0016616">
    <property type="term" value="F:oxidoreductase activity, acting on the CH-OH group of donors, NAD or NADP as acceptor"/>
    <property type="evidence" value="ECO:0007669"/>
    <property type="project" value="InterPro"/>
</dbReference>
<evidence type="ECO:0000313" key="5">
    <source>
        <dbReference type="Proteomes" id="UP000030377"/>
    </source>
</evidence>
<dbReference type="PANTHER" id="PTHR43491">
    <property type="entry name" value="UDP-N-ACETYL-D-MANNOSAMINE DEHYDROGENASE"/>
    <property type="match status" value="1"/>
</dbReference>
<protein>
    <submittedName>
        <fullName evidence="4">UDP-N-acetyl-D-glucosamine dehydrogenase</fullName>
    </submittedName>
</protein>
<dbReference type="NCBIfam" id="TIGR03026">
    <property type="entry name" value="NDP-sugDHase"/>
    <property type="match status" value="1"/>
</dbReference>
<keyword evidence="2" id="KW-0520">NAD</keyword>
<evidence type="ECO:0000313" key="4">
    <source>
        <dbReference type="EMBL" id="KGT72708.1"/>
    </source>
</evidence>
<dbReference type="Pfam" id="PF03721">
    <property type="entry name" value="UDPG_MGDP_dh_N"/>
    <property type="match status" value="1"/>
</dbReference>
<dbReference type="GO" id="GO:0000271">
    <property type="term" value="P:polysaccharide biosynthetic process"/>
    <property type="evidence" value="ECO:0007669"/>
    <property type="project" value="InterPro"/>
</dbReference>
<dbReference type="InterPro" id="IPR036220">
    <property type="entry name" value="UDP-Glc/GDP-Man_DH_C_sf"/>
</dbReference>
<dbReference type="InterPro" id="IPR028359">
    <property type="entry name" value="UDP_ManNAc/GlcNAc_DH"/>
</dbReference>
<dbReference type="SMART" id="SM00984">
    <property type="entry name" value="UDPG_MGDP_dh_C"/>
    <property type="match status" value="1"/>
</dbReference>
<dbReference type="PIRSF" id="PIRSF000124">
    <property type="entry name" value="UDPglc_GDPman_dh"/>
    <property type="match status" value="1"/>
</dbReference>
<dbReference type="InterPro" id="IPR014027">
    <property type="entry name" value="UDP-Glc/GDP-Man_DH_C"/>
</dbReference>
<dbReference type="GO" id="GO:0051287">
    <property type="term" value="F:NAD binding"/>
    <property type="evidence" value="ECO:0007669"/>
    <property type="project" value="InterPro"/>
</dbReference>
<feature type="domain" description="UDP-glucose/GDP-mannose dehydrogenase C-terminal" evidence="3">
    <location>
        <begin position="276"/>
        <end position="371"/>
    </location>
</feature>
<dbReference type="SUPFAM" id="SSF51735">
    <property type="entry name" value="NAD(P)-binding Rossmann-fold domains"/>
    <property type="match status" value="1"/>
</dbReference>
<dbReference type="GO" id="GO:0016628">
    <property type="term" value="F:oxidoreductase activity, acting on the CH-CH group of donors, NAD or NADP as acceptor"/>
    <property type="evidence" value="ECO:0007669"/>
    <property type="project" value="InterPro"/>
</dbReference>
<dbReference type="InterPro" id="IPR014026">
    <property type="entry name" value="UDP-Glc/GDP-Man_DH_dimer"/>
</dbReference>
<comment type="caution">
    <text evidence="4">The sequence shown here is derived from an EMBL/GenBank/DDBJ whole genome shotgun (WGS) entry which is preliminary data.</text>
</comment>
<gene>
    <name evidence="4" type="ORF">MA20_48665</name>
</gene>
<feature type="non-terminal residue" evidence="4">
    <location>
        <position position="1"/>
    </location>
</feature>
<dbReference type="SUPFAM" id="SSF52413">
    <property type="entry name" value="UDP-glucose/GDP-mannose dehydrogenase C-terminal domain"/>
    <property type="match status" value="1"/>
</dbReference>
<dbReference type="SUPFAM" id="SSF48179">
    <property type="entry name" value="6-phosphogluconate dehydrogenase C-terminal domain-like"/>
    <property type="match status" value="1"/>
</dbReference>
<sequence length="379" mass="42550">QKGKSYLTDVTDEEIKYLMDSGKFSPTIHFLEITDVDAVILCVPTPLRDHAYPDLSYIQTAARAIAPFLKHGKLVVLESSTFPGTTEEVMLPILSTNGLIVGIDYYLSYSPERIDPGNKSFTLGQIPKVVSGVTAACLDKVKQVYGQIFDSLVPVTSPRAAEMTKLLENSQRFINISFINEITMICTQMGIDVWEVIEAANTKPYGFTAYYPGPGIGGHCIPVDPLYLEWKAKQYDLSAKFIQLAKVINDQMPGYIVERIGKHLPNQQKMHESSILLIGITYKKDVNDVRESTPVMIFEKLLDMEAKVEFHDPFIPALTIKDRQYTSVSLTPKKLQTYHCVVILTDHTGLPYDIIVENAPLVFDSRNSIKKSYPHVIRL</sequence>
<dbReference type="EMBL" id="JRPN01000228">
    <property type="protein sequence ID" value="KGT72708.1"/>
    <property type="molecule type" value="Genomic_DNA"/>
</dbReference>
<dbReference type="Pfam" id="PF03720">
    <property type="entry name" value="UDPG_MGDP_dh_C"/>
    <property type="match status" value="1"/>
</dbReference>
<evidence type="ECO:0000256" key="1">
    <source>
        <dbReference type="ARBA" id="ARBA00023002"/>
    </source>
</evidence>
<evidence type="ECO:0000259" key="3">
    <source>
        <dbReference type="SMART" id="SM00984"/>
    </source>
</evidence>
<dbReference type="InterPro" id="IPR008927">
    <property type="entry name" value="6-PGluconate_DH-like_C_sf"/>
</dbReference>
<reference evidence="4 5" key="1">
    <citation type="submission" date="2014-09" db="EMBL/GenBank/DDBJ databases">
        <title>Draft genome of Bradyrhizobium japonicum Is-34.</title>
        <authorList>
            <person name="Tsurumaru H."/>
            <person name="Yamakawa T."/>
            <person name="Hashimoto S."/>
            <person name="Okizaki K."/>
            <person name="Kanesaki Y."/>
            <person name="Yoshikawa H."/>
            <person name="Yajima S."/>
        </authorList>
    </citation>
    <scope>NUCLEOTIDE SEQUENCE [LARGE SCALE GENOMIC DNA]</scope>
    <source>
        <strain evidence="4 5">Is-34</strain>
    </source>
</reference>